<dbReference type="GO" id="GO:0006261">
    <property type="term" value="P:DNA-templated DNA replication"/>
    <property type="evidence" value="ECO:0007669"/>
    <property type="project" value="TreeGrafter"/>
</dbReference>
<dbReference type="PANTHER" id="PTHR19932">
    <property type="entry name" value="WD REPEAT AND HMG-BOX DNA BINDING PROTEIN"/>
    <property type="match status" value="1"/>
</dbReference>
<dbReference type="AlphaFoldDB" id="A0A9N8JMB2"/>
<sequence>MASKPRARPARKSFARYDPIAVLTNSFSDAPGPTYLAYTPNGNKLITVGLNNVIRIFTTGSDAEPVNIDVVQDSHTAVAATNDFFLTGSEDGSVCKYSLFTHSLEEVLVRSTLPIRDISISPDGFWAAVASE</sequence>
<dbReference type="OrthoDB" id="427368at2759"/>
<dbReference type="SUPFAM" id="SSF50978">
    <property type="entry name" value="WD40 repeat-like"/>
    <property type="match status" value="1"/>
</dbReference>
<dbReference type="GO" id="GO:0003682">
    <property type="term" value="F:chromatin binding"/>
    <property type="evidence" value="ECO:0007669"/>
    <property type="project" value="TreeGrafter"/>
</dbReference>
<evidence type="ECO:0000313" key="1">
    <source>
        <dbReference type="EMBL" id="CAD0090472.1"/>
    </source>
</evidence>
<keyword evidence="2" id="KW-1185">Reference proteome</keyword>
<reference evidence="1" key="1">
    <citation type="submission" date="2020-06" db="EMBL/GenBank/DDBJ databases">
        <authorList>
            <person name="Onetto C."/>
        </authorList>
    </citation>
    <scope>NUCLEOTIDE SEQUENCE</scope>
</reference>
<dbReference type="Proteomes" id="UP000714618">
    <property type="component" value="Unassembled WGS sequence"/>
</dbReference>
<protein>
    <recommendedName>
        <fullName evidence="3">WD40 repeat-like protein</fullName>
    </recommendedName>
</protein>
<dbReference type="GO" id="GO:0000278">
    <property type="term" value="P:mitotic cell cycle"/>
    <property type="evidence" value="ECO:0007669"/>
    <property type="project" value="TreeGrafter"/>
</dbReference>
<dbReference type="Gene3D" id="2.130.10.10">
    <property type="entry name" value="YVTN repeat-like/Quinoprotein amine dehydrogenase"/>
    <property type="match status" value="1"/>
</dbReference>
<dbReference type="EMBL" id="CAIJEO010000004">
    <property type="protein sequence ID" value="CAD0090472.1"/>
    <property type="molecule type" value="Genomic_DNA"/>
</dbReference>
<dbReference type="GO" id="GO:0006281">
    <property type="term" value="P:DNA repair"/>
    <property type="evidence" value="ECO:0007669"/>
    <property type="project" value="TreeGrafter"/>
</dbReference>
<proteinExistence type="predicted"/>
<dbReference type="GO" id="GO:0043596">
    <property type="term" value="C:nuclear replication fork"/>
    <property type="evidence" value="ECO:0007669"/>
    <property type="project" value="TreeGrafter"/>
</dbReference>
<dbReference type="InterPro" id="IPR015943">
    <property type="entry name" value="WD40/YVTN_repeat-like_dom_sf"/>
</dbReference>
<evidence type="ECO:0000313" key="2">
    <source>
        <dbReference type="Proteomes" id="UP000714618"/>
    </source>
</evidence>
<organism evidence="1 2">
    <name type="scientific">Aureobasidium mustum</name>
    <dbReference type="NCBI Taxonomy" id="2773714"/>
    <lineage>
        <taxon>Eukaryota</taxon>
        <taxon>Fungi</taxon>
        <taxon>Dikarya</taxon>
        <taxon>Ascomycota</taxon>
        <taxon>Pezizomycotina</taxon>
        <taxon>Dothideomycetes</taxon>
        <taxon>Dothideomycetidae</taxon>
        <taxon>Dothideales</taxon>
        <taxon>Saccotheciaceae</taxon>
        <taxon>Aureobasidium</taxon>
    </lineage>
</organism>
<accession>A0A9N8JMB2</accession>
<name>A0A9N8JMB2_9PEZI</name>
<dbReference type="PANTHER" id="PTHR19932:SF10">
    <property type="entry name" value="WD REPEAT AND HMG-BOX DNA-BINDING PROTEIN 1"/>
    <property type="match status" value="1"/>
</dbReference>
<comment type="caution">
    <text evidence="1">The sequence shown here is derived from an EMBL/GenBank/DDBJ whole genome shotgun (WGS) entry which is preliminary data.</text>
</comment>
<gene>
    <name evidence="1" type="ORF">AWRI4233_LOCUS2716</name>
</gene>
<dbReference type="InterPro" id="IPR036322">
    <property type="entry name" value="WD40_repeat_dom_sf"/>
</dbReference>
<evidence type="ECO:0008006" key="3">
    <source>
        <dbReference type="Google" id="ProtNLM"/>
    </source>
</evidence>